<sequence length="233" mass="25456">MHKLILWDIDHTLLETGGVGGEVFKDAFEQVTGHHIDRLADVTGRTEQVIFRETLDLYGIEDPGDYFPKFVEAQAAGYRARADEMRRRGRALPGAREALQAFAELPTITQTALTGNPKPSAIAKLETFNLTKWLDLDIGAYGTDDSVRPRLVAIAQARAAARTGQTYVRETTYVIGDTVSDVEAARKGGAKIIAIASGRTSVKELRDAEADTVLENLTETAILLQHVNAQHIG</sequence>
<dbReference type="SUPFAM" id="SSF56784">
    <property type="entry name" value="HAD-like"/>
    <property type="match status" value="1"/>
</dbReference>
<dbReference type="AlphaFoldDB" id="A0A5D0TSE9"/>
<dbReference type="InterPro" id="IPR050155">
    <property type="entry name" value="HAD-like_hydrolase_sf"/>
</dbReference>
<dbReference type="OrthoDB" id="9781769at2"/>
<dbReference type="SFLD" id="SFLDG01129">
    <property type="entry name" value="C1.5:_HAD__Beta-PGM__Phosphata"/>
    <property type="match status" value="1"/>
</dbReference>
<dbReference type="GO" id="GO:0008967">
    <property type="term" value="F:phosphoglycolate phosphatase activity"/>
    <property type="evidence" value="ECO:0007669"/>
    <property type="project" value="TreeGrafter"/>
</dbReference>
<dbReference type="SFLD" id="SFLDS00003">
    <property type="entry name" value="Haloacid_Dehalogenase"/>
    <property type="match status" value="1"/>
</dbReference>
<comment type="caution">
    <text evidence="1">The sequence shown here is derived from an EMBL/GenBank/DDBJ whole genome shotgun (WGS) entry which is preliminary data.</text>
</comment>
<dbReference type="InterPro" id="IPR036412">
    <property type="entry name" value="HAD-like_sf"/>
</dbReference>
<dbReference type="Gene3D" id="1.10.150.240">
    <property type="entry name" value="Putative phosphatase, domain 2"/>
    <property type="match status" value="1"/>
</dbReference>
<name>A0A5D0TSE9_9ACTN</name>
<gene>
    <name evidence="1" type="ORF">FXF65_38705</name>
</gene>
<dbReference type="RefSeq" id="WP_148355319.1">
    <property type="nucleotide sequence ID" value="NZ_JBHSBF010000015.1"/>
</dbReference>
<dbReference type="Proteomes" id="UP000322634">
    <property type="component" value="Unassembled WGS sequence"/>
</dbReference>
<evidence type="ECO:0000313" key="1">
    <source>
        <dbReference type="EMBL" id="TYC08242.1"/>
    </source>
</evidence>
<dbReference type="InterPro" id="IPR023198">
    <property type="entry name" value="PGP-like_dom2"/>
</dbReference>
<accession>A0A5D0TSE9</accession>
<dbReference type="EMBL" id="VSFF01000017">
    <property type="protein sequence ID" value="TYC08242.1"/>
    <property type="molecule type" value="Genomic_DNA"/>
</dbReference>
<dbReference type="InterPro" id="IPR023214">
    <property type="entry name" value="HAD_sf"/>
</dbReference>
<dbReference type="PANTHER" id="PTHR43434:SF1">
    <property type="entry name" value="PHOSPHOGLYCOLATE PHOSPHATASE"/>
    <property type="match status" value="1"/>
</dbReference>
<protein>
    <submittedName>
        <fullName evidence="1">HAD hydrolase-like protein</fullName>
    </submittedName>
</protein>
<dbReference type="GO" id="GO:0006281">
    <property type="term" value="P:DNA repair"/>
    <property type="evidence" value="ECO:0007669"/>
    <property type="project" value="TreeGrafter"/>
</dbReference>
<proteinExistence type="predicted"/>
<organism evidence="1 2">
    <name type="scientific">Actinomadura syzygii</name>
    <dbReference type="NCBI Taxonomy" id="1427538"/>
    <lineage>
        <taxon>Bacteria</taxon>
        <taxon>Bacillati</taxon>
        <taxon>Actinomycetota</taxon>
        <taxon>Actinomycetes</taxon>
        <taxon>Streptosporangiales</taxon>
        <taxon>Thermomonosporaceae</taxon>
        <taxon>Actinomadura</taxon>
    </lineage>
</organism>
<keyword evidence="1" id="KW-0378">Hydrolase</keyword>
<reference evidence="1 2" key="1">
    <citation type="submission" date="2019-08" db="EMBL/GenBank/DDBJ databases">
        <title>Actinomadura sp. nov. CYP1-5 isolated from mountain soil.</title>
        <authorList>
            <person name="Songsumanus A."/>
            <person name="Kuncharoen N."/>
            <person name="Kudo T."/>
            <person name="Yuki M."/>
            <person name="Igarashi Y."/>
            <person name="Tanasupawat S."/>
        </authorList>
    </citation>
    <scope>NUCLEOTIDE SEQUENCE [LARGE SCALE GENOMIC DNA]</scope>
    <source>
        <strain evidence="1 2">GKU157</strain>
    </source>
</reference>
<keyword evidence="2" id="KW-1185">Reference proteome</keyword>
<dbReference type="PANTHER" id="PTHR43434">
    <property type="entry name" value="PHOSPHOGLYCOLATE PHOSPHATASE"/>
    <property type="match status" value="1"/>
</dbReference>
<dbReference type="Gene3D" id="3.40.50.1000">
    <property type="entry name" value="HAD superfamily/HAD-like"/>
    <property type="match status" value="1"/>
</dbReference>
<evidence type="ECO:0000313" key="2">
    <source>
        <dbReference type="Proteomes" id="UP000322634"/>
    </source>
</evidence>
<dbReference type="Pfam" id="PF13242">
    <property type="entry name" value="Hydrolase_like"/>
    <property type="match status" value="1"/>
</dbReference>